<feature type="region of interest" description="Disordered" evidence="1">
    <location>
        <begin position="100"/>
        <end position="126"/>
    </location>
</feature>
<accession>F0YKT2</accession>
<name>F0YKT2_AURAN</name>
<dbReference type="RefSeq" id="XP_009041020.1">
    <property type="nucleotide sequence ID" value="XM_009042772.1"/>
</dbReference>
<dbReference type="KEGG" id="aaf:AURANDRAFT_67334"/>
<dbReference type="EMBL" id="GL833153">
    <property type="protein sequence ID" value="EGB04310.1"/>
    <property type="molecule type" value="Genomic_DNA"/>
</dbReference>
<sequence length="444" mass="49396">MPHVGFQRGARNVDSCLTERACSCANLDGISKRGSRAMCLEGAAFVLSDERVLNSDNKPPLRRSVRSGQTCARSVVLHPCRVDLKSSNFTHGQQDGHGALPATIPVSSNIKGPSSPTPEAIASGHSRSIKAADARLAKNSYENTDILFTTTRCFLAGFQHRICPFEEHDKMTVHVSCLMGGNTKHMILQDIDAILISRPAVPRGTGGSVLGDTRIDVVTSYRIEHATDALVRCVVHNALGEPEQNKRSDNYYRELRSQQNLFGLKLSAKDKPTAATCRMTIPATTTFLSSLRYSDILPTRIAFIKCSSKRTYPWSIWLSSTVGVSIFGMCSLDWRWSLDHASLPHYLLMSIRENRAIHERLSKAHDLQRRRSAEHEKGIHSPRQVAIVECCPSGTDAPICHKRERDTPSNELSMNCTELRHRESTNVSGDARKFPEKRYESFLL</sequence>
<evidence type="ECO:0000256" key="1">
    <source>
        <dbReference type="SAM" id="MobiDB-lite"/>
    </source>
</evidence>
<dbReference type="GeneID" id="20226193"/>
<organism evidence="3">
    <name type="scientific">Aureococcus anophagefferens</name>
    <name type="common">Harmful bloom alga</name>
    <dbReference type="NCBI Taxonomy" id="44056"/>
    <lineage>
        <taxon>Eukaryota</taxon>
        <taxon>Sar</taxon>
        <taxon>Stramenopiles</taxon>
        <taxon>Ochrophyta</taxon>
        <taxon>Pelagophyceae</taxon>
        <taxon>Pelagomonadales</taxon>
        <taxon>Pelagomonadaceae</taxon>
        <taxon>Aureococcus</taxon>
    </lineage>
</organism>
<keyword evidence="3" id="KW-1185">Reference proteome</keyword>
<gene>
    <name evidence="2" type="ORF">AURANDRAFT_67334</name>
</gene>
<reference evidence="2 3" key="1">
    <citation type="journal article" date="2011" name="Proc. Natl. Acad. Sci. U.S.A.">
        <title>Niche of harmful alga Aureococcus anophagefferens revealed through ecogenomics.</title>
        <authorList>
            <person name="Gobler C.J."/>
            <person name="Berry D.L."/>
            <person name="Dyhrman S.T."/>
            <person name="Wilhelm S.W."/>
            <person name="Salamov A."/>
            <person name="Lobanov A.V."/>
            <person name="Zhang Y."/>
            <person name="Collier J.L."/>
            <person name="Wurch L.L."/>
            <person name="Kustka A.B."/>
            <person name="Dill B.D."/>
            <person name="Shah M."/>
            <person name="VerBerkmoes N.C."/>
            <person name="Kuo A."/>
            <person name="Terry A."/>
            <person name="Pangilinan J."/>
            <person name="Lindquist E.A."/>
            <person name="Lucas S."/>
            <person name="Paulsen I.T."/>
            <person name="Hattenrath-Lehmann T.K."/>
            <person name="Talmage S.C."/>
            <person name="Walker E.A."/>
            <person name="Koch F."/>
            <person name="Burson A.M."/>
            <person name="Marcoval M.A."/>
            <person name="Tang Y.Z."/>
            <person name="Lecleir G.R."/>
            <person name="Coyne K.J."/>
            <person name="Berg G.M."/>
            <person name="Bertrand E.M."/>
            <person name="Saito M.A."/>
            <person name="Gladyshev V.N."/>
            <person name="Grigoriev I.V."/>
        </authorList>
    </citation>
    <scope>NUCLEOTIDE SEQUENCE [LARGE SCALE GENOMIC DNA]</scope>
    <source>
        <strain evidence="3">CCMP 1984</strain>
    </source>
</reference>
<evidence type="ECO:0000313" key="3">
    <source>
        <dbReference type="Proteomes" id="UP000002729"/>
    </source>
</evidence>
<dbReference type="Proteomes" id="UP000002729">
    <property type="component" value="Unassembled WGS sequence"/>
</dbReference>
<feature type="compositionally biased region" description="Polar residues" evidence="1">
    <location>
        <begin position="105"/>
        <end position="114"/>
    </location>
</feature>
<proteinExistence type="predicted"/>
<dbReference type="InParanoid" id="F0YKT2"/>
<dbReference type="AlphaFoldDB" id="F0YKT2"/>
<protein>
    <submittedName>
        <fullName evidence="2">Uncharacterized protein</fullName>
    </submittedName>
</protein>
<evidence type="ECO:0000313" key="2">
    <source>
        <dbReference type="EMBL" id="EGB04310.1"/>
    </source>
</evidence>